<dbReference type="Gene3D" id="1.10.340.30">
    <property type="entry name" value="Hypothetical protein, domain 2"/>
    <property type="match status" value="1"/>
</dbReference>
<dbReference type="GO" id="GO:0003906">
    <property type="term" value="F:DNA-(apurinic or apyrimidinic site) endonuclease activity"/>
    <property type="evidence" value="ECO:0007669"/>
    <property type="project" value="InterPro"/>
</dbReference>
<proteinExistence type="predicted"/>
<name>A0A169RC62_9HYPH</name>
<evidence type="ECO:0000256" key="2">
    <source>
        <dbReference type="ARBA" id="ARBA00022801"/>
    </source>
</evidence>
<sequence>MQAQTSGRPRSVATIPADPEAELMPGVRWGRPEWVPSAAFWAFMVGRASEPVDGFVGREVSLAHEIGFCLLGGYGITAEVNHAVHRALAADGIFEPGRRPGADEIEALLRRPVRIGERSVRYRFPKQRAGRLADALTLIETDPPPSSDALAFRRHLMRLPGVGPKTASWVTRNWLGSDEVAILDIHIIRAGLLIGLFERPIRLPRDYEALERRFLQFCVALDAKPSLVDAVMWRAMRNIGRGPV</sequence>
<evidence type="ECO:0008006" key="7">
    <source>
        <dbReference type="Google" id="ProtNLM"/>
    </source>
</evidence>
<keyword evidence="1" id="KW-0227">DNA damage</keyword>
<keyword evidence="3" id="KW-0234">DNA repair</keyword>
<dbReference type="Pfam" id="PF22175">
    <property type="entry name" value="Ogg-HhH"/>
    <property type="match status" value="1"/>
</dbReference>
<evidence type="ECO:0000256" key="1">
    <source>
        <dbReference type="ARBA" id="ARBA00022763"/>
    </source>
</evidence>
<dbReference type="SUPFAM" id="SSF48150">
    <property type="entry name" value="DNA-glycosylase"/>
    <property type="match status" value="1"/>
</dbReference>
<protein>
    <recommendedName>
        <fullName evidence="7">8-oxoguanine DNA glycosylase</fullName>
    </recommendedName>
</protein>
<dbReference type="EMBL" id="AP014809">
    <property type="protein sequence ID" value="BAU92678.1"/>
    <property type="molecule type" value="Genomic_DNA"/>
</dbReference>
<accession>A0A169RC62</accession>
<organism evidence="5 6">
    <name type="scientific">Methylorubrum populi</name>
    <dbReference type="NCBI Taxonomy" id="223967"/>
    <lineage>
        <taxon>Bacteria</taxon>
        <taxon>Pseudomonadati</taxon>
        <taxon>Pseudomonadota</taxon>
        <taxon>Alphaproteobacteria</taxon>
        <taxon>Hyphomicrobiales</taxon>
        <taxon>Methylobacteriaceae</taxon>
        <taxon>Methylorubrum</taxon>
    </lineage>
</organism>
<dbReference type="GO" id="GO:0006281">
    <property type="term" value="P:DNA repair"/>
    <property type="evidence" value="ECO:0007669"/>
    <property type="project" value="UniProtKB-KW"/>
</dbReference>
<evidence type="ECO:0000313" key="6">
    <source>
        <dbReference type="Proteomes" id="UP000218288"/>
    </source>
</evidence>
<dbReference type="InterPro" id="IPR012092">
    <property type="entry name" value="DNA_glyclase/AP_lyase_Ogg"/>
</dbReference>
<evidence type="ECO:0000256" key="3">
    <source>
        <dbReference type="ARBA" id="ARBA00023204"/>
    </source>
</evidence>
<dbReference type="Gene3D" id="1.10.1670.10">
    <property type="entry name" value="Helix-hairpin-Helix base-excision DNA repair enzymes (C-terminal)"/>
    <property type="match status" value="1"/>
</dbReference>
<dbReference type="InterPro" id="IPR011257">
    <property type="entry name" value="DNA_glycosylase"/>
</dbReference>
<keyword evidence="4" id="KW-0326">Glycosidase</keyword>
<reference evidence="5 6" key="1">
    <citation type="journal article" date="2016" name="Genome Announc.">
        <title>Complete Genome Sequence of Methylobacterium populi P-1M, Isolated from Pink-Pigmented Household Biofilm.</title>
        <authorList>
            <person name="Morohoshi T."/>
            <person name="Ikeda T."/>
        </authorList>
    </citation>
    <scope>NUCLEOTIDE SEQUENCE [LARGE SCALE GENOMIC DNA]</scope>
    <source>
        <strain evidence="5 6">P-1M</strain>
    </source>
</reference>
<dbReference type="Proteomes" id="UP000218288">
    <property type="component" value="Chromosome"/>
</dbReference>
<gene>
    <name evidence="5" type="ORF">MPPM_4073</name>
</gene>
<evidence type="ECO:0000256" key="4">
    <source>
        <dbReference type="ARBA" id="ARBA00023295"/>
    </source>
</evidence>
<dbReference type="InterPro" id="IPR023170">
    <property type="entry name" value="HhH_base_excis_C"/>
</dbReference>
<evidence type="ECO:0000313" key="5">
    <source>
        <dbReference type="EMBL" id="BAU92678.1"/>
    </source>
</evidence>
<dbReference type="AlphaFoldDB" id="A0A169RC62"/>
<dbReference type="OrthoDB" id="12078at2"/>
<dbReference type="GO" id="GO:0016799">
    <property type="term" value="F:hydrolase activity, hydrolyzing N-glycosyl compounds"/>
    <property type="evidence" value="ECO:0007669"/>
    <property type="project" value="InterPro"/>
</dbReference>
<keyword evidence="2" id="KW-0378">Hydrolase</keyword>